<dbReference type="InterPro" id="IPR013767">
    <property type="entry name" value="PAS_fold"/>
</dbReference>
<sequence>MPRDTLDDTQVTVLPALEQTILGVVLIDETNTVTFFNSAAERLWNCTRADVLGRNVNVLVPRKIRSSHDDLIKHNRDTGINKIVGTSREVQVERFDGTSFWAELSLSRISVSGKIGYMALIRDISQEVADREKIRLLSLVVRETDRGVVILDPEFRLIYVNRAFTDMFGYEPSHVIGHGL</sequence>
<name>A0ABQ0SBA0_NOVHA</name>
<feature type="domain" description="PAS" evidence="1">
    <location>
        <begin position="9"/>
        <end position="61"/>
    </location>
</feature>
<dbReference type="CDD" id="cd00130">
    <property type="entry name" value="PAS"/>
    <property type="match status" value="2"/>
</dbReference>
<dbReference type="Pfam" id="PF00989">
    <property type="entry name" value="PAS"/>
    <property type="match status" value="1"/>
</dbReference>
<dbReference type="InterPro" id="IPR000014">
    <property type="entry name" value="PAS"/>
</dbReference>
<keyword evidence="4" id="KW-1185">Reference proteome</keyword>
<evidence type="ECO:0000259" key="1">
    <source>
        <dbReference type="PROSITE" id="PS50112"/>
    </source>
</evidence>
<evidence type="ECO:0008006" key="5">
    <source>
        <dbReference type="Google" id="ProtNLM"/>
    </source>
</evidence>
<dbReference type="Gene3D" id="3.30.450.20">
    <property type="entry name" value="PAS domain"/>
    <property type="match status" value="2"/>
</dbReference>
<protein>
    <recommendedName>
        <fullName evidence="5">PAS domain S-box protein</fullName>
    </recommendedName>
</protein>
<dbReference type="NCBIfam" id="TIGR00229">
    <property type="entry name" value="sensory_box"/>
    <property type="match status" value="2"/>
</dbReference>
<dbReference type="PROSITE" id="PS50112">
    <property type="entry name" value="PAS"/>
    <property type="match status" value="2"/>
</dbReference>
<proteinExistence type="predicted"/>
<feature type="domain" description="PAC" evidence="2">
    <location>
        <begin position="86"/>
        <end position="136"/>
    </location>
</feature>
<dbReference type="Pfam" id="PF13426">
    <property type="entry name" value="PAS_9"/>
    <property type="match status" value="1"/>
</dbReference>
<dbReference type="PROSITE" id="PS50113">
    <property type="entry name" value="PAC"/>
    <property type="match status" value="1"/>
</dbReference>
<dbReference type="PANTHER" id="PTHR44757">
    <property type="entry name" value="DIGUANYLATE CYCLASE DGCP"/>
    <property type="match status" value="1"/>
</dbReference>
<evidence type="ECO:0000313" key="4">
    <source>
        <dbReference type="Proteomes" id="UP000319478"/>
    </source>
</evidence>
<comment type="caution">
    <text evidence="3">The sequence shown here is derived from an EMBL/GenBank/DDBJ whole genome shotgun (WGS) entry which is preliminary data.</text>
</comment>
<dbReference type="InterPro" id="IPR052155">
    <property type="entry name" value="Biofilm_reg_signaling"/>
</dbReference>
<dbReference type="Proteomes" id="UP000319478">
    <property type="component" value="Unassembled WGS sequence"/>
</dbReference>
<dbReference type="EMBL" id="BJNN01000025">
    <property type="protein sequence ID" value="GEC62458.1"/>
    <property type="molecule type" value="Genomic_DNA"/>
</dbReference>
<evidence type="ECO:0000313" key="3">
    <source>
        <dbReference type="EMBL" id="GEC62458.1"/>
    </source>
</evidence>
<reference evidence="3 4" key="1">
    <citation type="submission" date="2019-06" db="EMBL/GenBank/DDBJ databases">
        <title>Whole genome shotgun sequence of Komagataeibacter hansenii NBRC 14820.</title>
        <authorList>
            <person name="Hosoyama A."/>
            <person name="Uohara A."/>
            <person name="Ohji S."/>
            <person name="Ichikawa N."/>
        </authorList>
    </citation>
    <scope>NUCLEOTIDE SEQUENCE [LARGE SCALE GENOMIC DNA]</scope>
    <source>
        <strain evidence="3 4">NBRC 14820</strain>
    </source>
</reference>
<accession>A0ABQ0SBA0</accession>
<evidence type="ECO:0000259" key="2">
    <source>
        <dbReference type="PROSITE" id="PS50113"/>
    </source>
</evidence>
<dbReference type="PANTHER" id="PTHR44757:SF2">
    <property type="entry name" value="BIOFILM ARCHITECTURE MAINTENANCE PROTEIN MBAA"/>
    <property type="match status" value="1"/>
</dbReference>
<dbReference type="SUPFAM" id="SSF55785">
    <property type="entry name" value="PYP-like sensor domain (PAS domain)"/>
    <property type="match status" value="2"/>
</dbReference>
<feature type="domain" description="PAS" evidence="1">
    <location>
        <begin position="133"/>
        <end position="180"/>
    </location>
</feature>
<dbReference type="InterPro" id="IPR000700">
    <property type="entry name" value="PAS-assoc_C"/>
</dbReference>
<gene>
    <name evidence="3" type="ORF">GHA01_03070</name>
</gene>
<organism evidence="3 4">
    <name type="scientific">Novacetimonas hansenii</name>
    <name type="common">Komagataeibacter hansenii</name>
    <dbReference type="NCBI Taxonomy" id="436"/>
    <lineage>
        <taxon>Bacteria</taxon>
        <taxon>Pseudomonadati</taxon>
        <taxon>Pseudomonadota</taxon>
        <taxon>Alphaproteobacteria</taxon>
        <taxon>Acetobacterales</taxon>
        <taxon>Acetobacteraceae</taxon>
        <taxon>Novacetimonas</taxon>
    </lineage>
</organism>
<dbReference type="InterPro" id="IPR035965">
    <property type="entry name" value="PAS-like_dom_sf"/>
</dbReference>